<keyword evidence="2" id="KW-0813">Transport</keyword>
<dbReference type="Proteomes" id="UP000002318">
    <property type="component" value="Chromosome"/>
</dbReference>
<keyword evidence="7" id="KW-1185">Reference proteome</keyword>
<name>E1R8B7_SEDSS</name>
<feature type="domain" description="Hemerythrin-like" evidence="5">
    <location>
        <begin position="14"/>
        <end position="128"/>
    </location>
</feature>
<evidence type="ECO:0000256" key="4">
    <source>
        <dbReference type="ARBA" id="ARBA00023004"/>
    </source>
</evidence>
<dbReference type="STRING" id="573413.Spirs_0101"/>
<dbReference type="NCBIfam" id="NF033749">
    <property type="entry name" value="bact_hemeryth"/>
    <property type="match status" value="1"/>
</dbReference>
<evidence type="ECO:0000256" key="3">
    <source>
        <dbReference type="ARBA" id="ARBA00022723"/>
    </source>
</evidence>
<evidence type="ECO:0000313" key="6">
    <source>
        <dbReference type="EMBL" id="ADK79261.1"/>
    </source>
</evidence>
<dbReference type="AlphaFoldDB" id="E1R8B7"/>
<sequence>MSLITWNSDYELGIPGIDAQHKKFVEILNTFYDQLAASDIESKTKTLLDEVLDYTLYHFIEEERFMTKMGYEKLEEHKRLHEEIRGKIQAFRTSMDEGKLVMSMKITSELKDWIKNHILIEDKKYAEKYLQTQQ</sequence>
<dbReference type="eggNOG" id="COG2703">
    <property type="taxonomic scope" value="Bacteria"/>
</dbReference>
<gene>
    <name evidence="6" type="ordered locus">Spirs_0101</name>
</gene>
<dbReference type="OrthoDB" id="9797092at2"/>
<dbReference type="NCBIfam" id="TIGR02481">
    <property type="entry name" value="hemeryth_dom"/>
    <property type="match status" value="1"/>
</dbReference>
<proteinExistence type="inferred from homology"/>
<dbReference type="CDD" id="cd12107">
    <property type="entry name" value="Hemerythrin"/>
    <property type="match status" value="1"/>
</dbReference>
<evidence type="ECO:0000256" key="1">
    <source>
        <dbReference type="ARBA" id="ARBA00010587"/>
    </source>
</evidence>
<dbReference type="InterPro" id="IPR050669">
    <property type="entry name" value="Hemerythrin"/>
</dbReference>
<protein>
    <submittedName>
        <fullName evidence="6">Hemerythrin-like metal-binding protein</fullName>
    </submittedName>
</protein>
<organism evidence="6 7">
    <name type="scientific">Sediminispirochaeta smaragdinae (strain DSM 11293 / JCM 15392 / SEBR 4228)</name>
    <name type="common">Spirochaeta smaragdinae</name>
    <dbReference type="NCBI Taxonomy" id="573413"/>
    <lineage>
        <taxon>Bacteria</taxon>
        <taxon>Pseudomonadati</taxon>
        <taxon>Spirochaetota</taxon>
        <taxon>Spirochaetia</taxon>
        <taxon>Spirochaetales</taxon>
        <taxon>Spirochaetaceae</taxon>
        <taxon>Sediminispirochaeta</taxon>
    </lineage>
</organism>
<dbReference type="PANTHER" id="PTHR37164">
    <property type="entry name" value="BACTERIOHEMERYTHRIN"/>
    <property type="match status" value="1"/>
</dbReference>
<keyword evidence="2" id="KW-0561">Oxygen transport</keyword>
<dbReference type="PANTHER" id="PTHR37164:SF1">
    <property type="entry name" value="BACTERIOHEMERYTHRIN"/>
    <property type="match status" value="1"/>
</dbReference>
<evidence type="ECO:0000256" key="2">
    <source>
        <dbReference type="ARBA" id="ARBA00022621"/>
    </source>
</evidence>
<evidence type="ECO:0000313" key="7">
    <source>
        <dbReference type="Proteomes" id="UP000002318"/>
    </source>
</evidence>
<dbReference type="InterPro" id="IPR012827">
    <property type="entry name" value="Hemerythrin_metal-bd"/>
</dbReference>
<dbReference type="GO" id="GO:0046872">
    <property type="term" value="F:metal ion binding"/>
    <property type="evidence" value="ECO:0007669"/>
    <property type="project" value="UniProtKB-KW"/>
</dbReference>
<dbReference type="Gene3D" id="1.20.120.50">
    <property type="entry name" value="Hemerythrin-like"/>
    <property type="match status" value="1"/>
</dbReference>
<dbReference type="RefSeq" id="WP_013252725.1">
    <property type="nucleotide sequence ID" value="NC_014364.1"/>
</dbReference>
<keyword evidence="3" id="KW-0479">Metal-binding</keyword>
<dbReference type="Pfam" id="PF01814">
    <property type="entry name" value="Hemerythrin"/>
    <property type="match status" value="1"/>
</dbReference>
<dbReference type="HOGENOM" id="CLU_086902_2_2_12"/>
<dbReference type="GO" id="GO:0005344">
    <property type="term" value="F:oxygen carrier activity"/>
    <property type="evidence" value="ECO:0007669"/>
    <property type="project" value="UniProtKB-KW"/>
</dbReference>
<dbReference type="InterPro" id="IPR035938">
    <property type="entry name" value="Hemerythrin-like_sf"/>
</dbReference>
<dbReference type="KEGG" id="ssm:Spirs_0101"/>
<dbReference type="SUPFAM" id="SSF47188">
    <property type="entry name" value="Hemerythrin-like"/>
    <property type="match status" value="1"/>
</dbReference>
<accession>E1R8B7</accession>
<dbReference type="EMBL" id="CP002116">
    <property type="protein sequence ID" value="ADK79261.1"/>
    <property type="molecule type" value="Genomic_DNA"/>
</dbReference>
<dbReference type="PROSITE" id="PS00550">
    <property type="entry name" value="HEMERYTHRINS"/>
    <property type="match status" value="1"/>
</dbReference>
<comment type="similarity">
    <text evidence="1">Belongs to the hemerythrin family.</text>
</comment>
<evidence type="ECO:0000259" key="5">
    <source>
        <dbReference type="Pfam" id="PF01814"/>
    </source>
</evidence>
<keyword evidence="4" id="KW-0408">Iron</keyword>
<dbReference type="InterPro" id="IPR016131">
    <property type="entry name" value="Haemerythrin_Fe_BS"/>
</dbReference>
<dbReference type="InterPro" id="IPR012312">
    <property type="entry name" value="Hemerythrin-like"/>
</dbReference>
<reference evidence="6 7" key="1">
    <citation type="journal article" date="2010" name="Stand. Genomic Sci.">
        <title>Complete genome sequence of Spirochaeta smaragdinae type strain (SEBR 4228).</title>
        <authorList>
            <person name="Mavromatis K."/>
            <person name="Yasawong M."/>
            <person name="Chertkov O."/>
            <person name="Lapidus A."/>
            <person name="Lucas S."/>
            <person name="Nolan M."/>
            <person name="Del Rio T.G."/>
            <person name="Tice H."/>
            <person name="Cheng J.F."/>
            <person name="Pitluck S."/>
            <person name="Liolios K."/>
            <person name="Ivanova N."/>
            <person name="Tapia R."/>
            <person name="Han C."/>
            <person name="Bruce D."/>
            <person name="Goodwin L."/>
            <person name="Pati A."/>
            <person name="Chen A."/>
            <person name="Palaniappan K."/>
            <person name="Land M."/>
            <person name="Hauser L."/>
            <person name="Chang Y.J."/>
            <person name="Jeffries C.D."/>
            <person name="Detter J.C."/>
            <person name="Rohde M."/>
            <person name="Brambilla E."/>
            <person name="Spring S."/>
            <person name="Goker M."/>
            <person name="Sikorski J."/>
            <person name="Woyke T."/>
            <person name="Bristow J."/>
            <person name="Eisen J.A."/>
            <person name="Markowitz V."/>
            <person name="Hugenholtz P."/>
            <person name="Klenk H.P."/>
            <person name="Kyrpides N.C."/>
        </authorList>
    </citation>
    <scope>NUCLEOTIDE SEQUENCE [LARGE SCALE GENOMIC DNA]</scope>
    <source>
        <strain evidence="7">DSM 11293 / JCM 15392 / SEBR 4228</strain>
    </source>
</reference>